<dbReference type="Pfam" id="PF17389">
    <property type="entry name" value="Bac_rhamnosid6H"/>
    <property type="match status" value="1"/>
</dbReference>
<evidence type="ECO:0000259" key="2">
    <source>
        <dbReference type="Pfam" id="PF08531"/>
    </source>
</evidence>
<dbReference type="EMBL" id="QLMC01000001">
    <property type="protein sequence ID" value="RAK02718.1"/>
    <property type="molecule type" value="Genomic_DNA"/>
</dbReference>
<reference evidence="5 6" key="1">
    <citation type="submission" date="2018-06" db="EMBL/GenBank/DDBJ databases">
        <title>Genomic Encyclopedia of Archaeal and Bacterial Type Strains, Phase II (KMG-II): from individual species to whole genera.</title>
        <authorList>
            <person name="Goeker M."/>
        </authorList>
    </citation>
    <scope>NUCLEOTIDE SEQUENCE [LARGE SCALE GENOMIC DNA]</scope>
    <source>
        <strain evidence="5 6">DSM 21851</strain>
    </source>
</reference>
<feature type="chain" id="PRO_5016401682" evidence="1">
    <location>
        <begin position="19"/>
        <end position="798"/>
    </location>
</feature>
<dbReference type="InterPro" id="IPR035396">
    <property type="entry name" value="Bac_rhamnosid6H"/>
</dbReference>
<accession>A0A327X8Y8</accession>
<feature type="signal peptide" evidence="1">
    <location>
        <begin position="1"/>
        <end position="18"/>
    </location>
</feature>
<dbReference type="PANTHER" id="PTHR34987:SF2">
    <property type="entry name" value="B, PUTATIVE (AFU_ORTHOLOGUE AFUA_7G05040)-RELATED"/>
    <property type="match status" value="1"/>
</dbReference>
<evidence type="ECO:0000313" key="5">
    <source>
        <dbReference type="EMBL" id="RAK02718.1"/>
    </source>
</evidence>
<evidence type="ECO:0000259" key="4">
    <source>
        <dbReference type="Pfam" id="PF17390"/>
    </source>
</evidence>
<dbReference type="RefSeq" id="WP_111626892.1">
    <property type="nucleotide sequence ID" value="NZ_QLMC01000001.1"/>
</dbReference>
<proteinExistence type="predicted"/>
<dbReference type="Pfam" id="PF08531">
    <property type="entry name" value="Bac_rhamnosid_N"/>
    <property type="match status" value="1"/>
</dbReference>
<keyword evidence="6" id="KW-1185">Reference proteome</keyword>
<dbReference type="InterPro" id="IPR008928">
    <property type="entry name" value="6-hairpin_glycosidase_sf"/>
</dbReference>
<evidence type="ECO:0000256" key="1">
    <source>
        <dbReference type="SAM" id="SignalP"/>
    </source>
</evidence>
<dbReference type="AlphaFoldDB" id="A0A327X8Y8"/>
<dbReference type="OrthoDB" id="9815108at2"/>
<dbReference type="Gene3D" id="1.50.10.10">
    <property type="match status" value="1"/>
</dbReference>
<name>A0A327X8Y8_LARAB</name>
<dbReference type="SUPFAM" id="SSF49785">
    <property type="entry name" value="Galactose-binding domain-like"/>
    <property type="match status" value="1"/>
</dbReference>
<feature type="domain" description="Alpha-L-rhamnosidase six-hairpin glycosidase" evidence="3">
    <location>
        <begin position="384"/>
        <end position="711"/>
    </location>
</feature>
<dbReference type="InterPro" id="IPR012341">
    <property type="entry name" value="6hp_glycosidase-like_sf"/>
</dbReference>
<dbReference type="Gene3D" id="2.60.120.260">
    <property type="entry name" value="Galactose-binding domain-like"/>
    <property type="match status" value="2"/>
</dbReference>
<dbReference type="InterPro" id="IPR008979">
    <property type="entry name" value="Galactose-bd-like_sf"/>
</dbReference>
<feature type="domain" description="Alpha-L-rhamnosidase C-terminal" evidence="4">
    <location>
        <begin position="720"/>
        <end position="794"/>
    </location>
</feature>
<dbReference type="Gene3D" id="2.60.420.10">
    <property type="entry name" value="Maltose phosphorylase, domain 3"/>
    <property type="match status" value="1"/>
</dbReference>
<organism evidence="5 6">
    <name type="scientific">Larkinella arboricola</name>
    <dbReference type="NCBI Taxonomy" id="643671"/>
    <lineage>
        <taxon>Bacteria</taxon>
        <taxon>Pseudomonadati</taxon>
        <taxon>Bacteroidota</taxon>
        <taxon>Cytophagia</taxon>
        <taxon>Cytophagales</taxon>
        <taxon>Spirosomataceae</taxon>
        <taxon>Larkinella</taxon>
    </lineage>
</organism>
<dbReference type="PANTHER" id="PTHR34987">
    <property type="entry name" value="C, PUTATIVE (AFU_ORTHOLOGUE AFUA_3G02880)-RELATED"/>
    <property type="match status" value="1"/>
</dbReference>
<dbReference type="Proteomes" id="UP000248790">
    <property type="component" value="Unassembled WGS sequence"/>
</dbReference>
<gene>
    <name evidence="5" type="ORF">LX87_00838</name>
</gene>
<evidence type="ECO:0000259" key="3">
    <source>
        <dbReference type="Pfam" id="PF17389"/>
    </source>
</evidence>
<keyword evidence="1" id="KW-0732">Signal</keyword>
<evidence type="ECO:0000313" key="6">
    <source>
        <dbReference type="Proteomes" id="UP000248790"/>
    </source>
</evidence>
<dbReference type="InterPro" id="IPR013737">
    <property type="entry name" value="Bac_rhamnosid_N"/>
</dbReference>
<protein>
    <submittedName>
        <fullName evidence="5">Alpha-L-rhamnosidase-like protein</fullName>
    </submittedName>
</protein>
<comment type="caution">
    <text evidence="5">The sequence shown here is derived from an EMBL/GenBank/DDBJ whole genome shotgun (WGS) entry which is preliminary data.</text>
</comment>
<dbReference type="SUPFAM" id="SSF48208">
    <property type="entry name" value="Six-hairpin glycosidases"/>
    <property type="match status" value="1"/>
</dbReference>
<dbReference type="GO" id="GO:0005975">
    <property type="term" value="P:carbohydrate metabolic process"/>
    <property type="evidence" value="ECO:0007669"/>
    <property type="project" value="InterPro"/>
</dbReference>
<dbReference type="Pfam" id="PF17390">
    <property type="entry name" value="Bac_rhamnosid_C"/>
    <property type="match status" value="1"/>
</dbReference>
<feature type="domain" description="Bacterial alpha-L-rhamnosidase N-terminal" evidence="2">
    <location>
        <begin position="69"/>
        <end position="216"/>
    </location>
</feature>
<dbReference type="InterPro" id="IPR035398">
    <property type="entry name" value="Bac_rhamnosid_C"/>
</dbReference>
<sequence length="798" mass="90411">MKTRLLFFFILLPFISFAQTPAPVAATPNPRWQTDFWKAQWIGHPTAPIRSYGVYHFRKSFDLAQKPSRFVINISGDNRYQLFVNGKAVVSGPARSDLQNWNYETVDIAPYLTSGKNTLAAVVTYMAEYAPFYQMHYQFGFIVQGDSDAEQVVNTNNTWKVYQNPAYSPVINDIPKLRTYIVVGAGDRVDGSKYPWGWQEPAFDDTGWSAAKPVGWAAKPRGLGTDGNWNLVPRTIPLMEEMPQRLATVRRAEGVDVADDFLQGKNSFTVHRHHKAVILCDQGHLTNAFPELTISRGKDAVITLAYAEALVDDKRQKGNRDQVNGKQLIGFEDQFIGDGSKQKRTFRPLLFRTYRYLQITIETKGDPIEIHDLTGHFTGYPFQEKARFASSDESLKNVWTVGWRTARLCAGETYYDCPYYEQLQYTGDTRIQSLISLYVTGDDRLMRKAIMDYDHSRFNDGLTQSRYPSADFQVIPPFSLFWVTMVYDYWMHRKDDKFVESMLPGITTVLDWHEKRLADNGLNGPLQWWNFVDWAKWEAPDEGMGGVPKGARKGGSAILTLQQAYTMQRISQVFYHYGKNQQAEHYRLMGARLAKNVYNRCWDAGRGLMADTPDKTGFSQHANIWAILTDAVPVAQQKALMQKIMNEPSLTQATFYFKFYLFQALKKTGMADQFLPTLKPWHDMLAMGLTTFAENPEPTRSDCHAWSAAPNYEFLSTVCGINPASPGFQSVVITPYLGNLEFAEGAMPHPAGEITVRFDKTPTGGLKGTVTLPDGLTGTLKWRGKTVALKEGEQTINL</sequence>